<comment type="caution">
    <text evidence="2">The sequence shown here is derived from an EMBL/GenBank/DDBJ whole genome shotgun (WGS) entry which is preliminary data.</text>
</comment>
<feature type="domain" description="ATP-grasp" evidence="1">
    <location>
        <begin position="105"/>
        <end position="287"/>
    </location>
</feature>
<keyword evidence="2" id="KW-0687">Ribonucleoprotein</keyword>
<dbReference type="EC" id="6.3.2.-" evidence="2"/>
<dbReference type="PANTHER" id="PTHR21621:SF0">
    <property type="entry name" value="BETA-CITRYLGLUTAMATE SYNTHASE B-RELATED"/>
    <property type="match status" value="1"/>
</dbReference>
<dbReference type="PROSITE" id="PS50975">
    <property type="entry name" value="ATP_GRASP"/>
    <property type="match status" value="1"/>
</dbReference>
<dbReference type="GO" id="GO:0009432">
    <property type="term" value="P:SOS response"/>
    <property type="evidence" value="ECO:0007669"/>
    <property type="project" value="TreeGrafter"/>
</dbReference>
<dbReference type="Gene3D" id="3.30.470.20">
    <property type="entry name" value="ATP-grasp fold, B domain"/>
    <property type="match status" value="1"/>
</dbReference>
<keyword evidence="2" id="KW-0689">Ribosomal protein</keyword>
<dbReference type="AlphaFoldDB" id="A0A645C1Y2"/>
<dbReference type="InterPro" id="IPR013651">
    <property type="entry name" value="ATP-grasp_RimK-type"/>
</dbReference>
<sequence length="291" mass="33309">MTNKIVVFGGNVKGSKFIELKDAADKLGIDLELVSYKQMSYETENGKILIDGKEMKDYDVYFFRSTKKYWEEVSLILDNIDKNKIVVDPIVRSGRPGDVCKAYQMLVLSQAGLPVPKSIYGSLGFLKKEAVKRFEFPIIIKGSRGDRRKQVFKVYGKTDFKKWVDELKVLEKNGENKYMLQEYIVNKEDFRVMVLGDKVLGVMRRGIGDNPRLKNVFEKTDLPDKVKQLAVEAAKKCGIWIAGVDVVFRNDDMTKPLFFEVNRTPNYTRFVEVTGIDVASEVVKFLANLEK</sequence>
<dbReference type="PANTHER" id="PTHR21621">
    <property type="entry name" value="RIBOSOMAL PROTEIN S6 MODIFICATION PROTEIN"/>
    <property type="match status" value="1"/>
</dbReference>
<dbReference type="GO" id="GO:0018169">
    <property type="term" value="F:ribosomal S6-glutamic acid ligase activity"/>
    <property type="evidence" value="ECO:0007669"/>
    <property type="project" value="TreeGrafter"/>
</dbReference>
<dbReference type="Pfam" id="PF08443">
    <property type="entry name" value="RimK"/>
    <property type="match status" value="1"/>
</dbReference>
<protein>
    <submittedName>
        <fullName evidence="2">Ribosomal protein S6--L-glutamate ligase</fullName>
        <ecNumber evidence="2">6.3.2.-</ecNumber>
    </submittedName>
</protein>
<dbReference type="GO" id="GO:0005524">
    <property type="term" value="F:ATP binding"/>
    <property type="evidence" value="ECO:0007669"/>
    <property type="project" value="InterPro"/>
</dbReference>
<reference evidence="2" key="1">
    <citation type="submission" date="2019-08" db="EMBL/GenBank/DDBJ databases">
        <authorList>
            <person name="Kucharzyk K."/>
            <person name="Murdoch R.W."/>
            <person name="Higgins S."/>
            <person name="Loffler F."/>
        </authorList>
    </citation>
    <scope>NUCLEOTIDE SEQUENCE</scope>
</reference>
<organism evidence="2">
    <name type="scientific">bioreactor metagenome</name>
    <dbReference type="NCBI Taxonomy" id="1076179"/>
    <lineage>
        <taxon>unclassified sequences</taxon>
        <taxon>metagenomes</taxon>
        <taxon>ecological metagenomes</taxon>
    </lineage>
</organism>
<accession>A0A645C1Y2</accession>
<dbReference type="GO" id="GO:0005737">
    <property type="term" value="C:cytoplasm"/>
    <property type="evidence" value="ECO:0007669"/>
    <property type="project" value="TreeGrafter"/>
</dbReference>
<dbReference type="InterPro" id="IPR011761">
    <property type="entry name" value="ATP-grasp"/>
</dbReference>
<name>A0A645C1Y2_9ZZZZ</name>
<dbReference type="EMBL" id="VSSQ01021999">
    <property type="protein sequence ID" value="MPM67984.1"/>
    <property type="molecule type" value="Genomic_DNA"/>
</dbReference>
<keyword evidence="2" id="KW-0436">Ligase</keyword>
<dbReference type="GO" id="GO:0046872">
    <property type="term" value="F:metal ion binding"/>
    <property type="evidence" value="ECO:0007669"/>
    <property type="project" value="InterPro"/>
</dbReference>
<evidence type="ECO:0000313" key="2">
    <source>
        <dbReference type="EMBL" id="MPM67984.1"/>
    </source>
</evidence>
<evidence type="ECO:0000259" key="1">
    <source>
        <dbReference type="PROSITE" id="PS50975"/>
    </source>
</evidence>
<dbReference type="GO" id="GO:0005840">
    <property type="term" value="C:ribosome"/>
    <property type="evidence" value="ECO:0007669"/>
    <property type="project" value="UniProtKB-KW"/>
</dbReference>
<gene>
    <name evidence="2" type="primary">rimK_7</name>
    <name evidence="2" type="ORF">SDC9_114910</name>
</gene>
<proteinExistence type="predicted"/>
<dbReference type="SUPFAM" id="SSF56059">
    <property type="entry name" value="Glutathione synthetase ATP-binding domain-like"/>
    <property type="match status" value="1"/>
</dbReference>